<keyword evidence="5 8" id="KW-1133">Transmembrane helix</keyword>
<dbReference type="OrthoDB" id="3900342at2759"/>
<evidence type="ECO:0000256" key="5">
    <source>
        <dbReference type="ARBA" id="ARBA00022989"/>
    </source>
</evidence>
<feature type="transmembrane region" description="Helical" evidence="8">
    <location>
        <begin position="197"/>
        <end position="218"/>
    </location>
</feature>
<comment type="caution">
    <text evidence="10">The sequence shown here is derived from an EMBL/GenBank/DDBJ whole genome shotgun (WGS) entry which is preliminary data.</text>
</comment>
<name>A0A8H7QG93_9FUNG</name>
<keyword evidence="6 8" id="KW-0472">Membrane</keyword>
<feature type="region of interest" description="Disordered" evidence="7">
    <location>
        <begin position="1"/>
        <end position="45"/>
    </location>
</feature>
<feature type="transmembrane region" description="Helical" evidence="8">
    <location>
        <begin position="336"/>
        <end position="355"/>
    </location>
</feature>
<feature type="compositionally biased region" description="Basic and acidic residues" evidence="7">
    <location>
        <begin position="16"/>
        <end position="45"/>
    </location>
</feature>
<evidence type="ECO:0000256" key="1">
    <source>
        <dbReference type="ARBA" id="ARBA00004141"/>
    </source>
</evidence>
<evidence type="ECO:0000256" key="8">
    <source>
        <dbReference type="SAM" id="Phobius"/>
    </source>
</evidence>
<keyword evidence="4" id="KW-0029">Amino-acid transport</keyword>
<evidence type="ECO:0000313" key="10">
    <source>
        <dbReference type="EMBL" id="KAG2191113.1"/>
    </source>
</evidence>
<feature type="transmembrane region" description="Helical" evidence="8">
    <location>
        <begin position="167"/>
        <end position="185"/>
    </location>
</feature>
<keyword evidence="11" id="KW-1185">Reference proteome</keyword>
<feature type="transmembrane region" description="Helical" evidence="8">
    <location>
        <begin position="414"/>
        <end position="433"/>
    </location>
</feature>
<dbReference type="GO" id="GO:0016020">
    <property type="term" value="C:membrane"/>
    <property type="evidence" value="ECO:0007669"/>
    <property type="project" value="UniProtKB-SubCell"/>
</dbReference>
<feature type="transmembrane region" description="Helical" evidence="8">
    <location>
        <begin position="283"/>
        <end position="304"/>
    </location>
</feature>
<keyword evidence="3 8" id="KW-0812">Transmembrane</keyword>
<keyword evidence="2" id="KW-0813">Transport</keyword>
<feature type="transmembrane region" description="Helical" evidence="8">
    <location>
        <begin position="453"/>
        <end position="476"/>
    </location>
</feature>
<dbReference type="GO" id="GO:0015171">
    <property type="term" value="F:amino acid transmembrane transporter activity"/>
    <property type="evidence" value="ECO:0007669"/>
    <property type="project" value="TreeGrafter"/>
</dbReference>
<evidence type="ECO:0000259" key="9">
    <source>
        <dbReference type="Pfam" id="PF00324"/>
    </source>
</evidence>
<dbReference type="InterPro" id="IPR004840">
    <property type="entry name" value="Amino_acid_permease_CS"/>
</dbReference>
<dbReference type="InterPro" id="IPR050524">
    <property type="entry name" value="APC_YAT"/>
</dbReference>
<feature type="transmembrane region" description="Helical" evidence="8">
    <location>
        <begin position="238"/>
        <end position="256"/>
    </location>
</feature>
<dbReference type="Gene3D" id="1.20.1740.10">
    <property type="entry name" value="Amino acid/polyamine transporter I"/>
    <property type="match status" value="1"/>
</dbReference>
<dbReference type="AlphaFoldDB" id="A0A8H7QG93"/>
<dbReference type="PANTHER" id="PTHR43341:SF1">
    <property type="entry name" value="GENERAL AMINO-ACID PERMEASE GAP1"/>
    <property type="match status" value="1"/>
</dbReference>
<dbReference type="PANTHER" id="PTHR43341">
    <property type="entry name" value="AMINO ACID PERMEASE"/>
    <property type="match status" value="1"/>
</dbReference>
<evidence type="ECO:0000256" key="4">
    <source>
        <dbReference type="ARBA" id="ARBA00022970"/>
    </source>
</evidence>
<dbReference type="EMBL" id="JAEPRC010000863">
    <property type="protein sequence ID" value="KAG2191113.1"/>
    <property type="molecule type" value="Genomic_DNA"/>
</dbReference>
<dbReference type="Pfam" id="PF00324">
    <property type="entry name" value="AA_permease"/>
    <property type="match status" value="1"/>
</dbReference>
<dbReference type="Proteomes" id="UP000650833">
    <property type="component" value="Unassembled WGS sequence"/>
</dbReference>
<gene>
    <name evidence="10" type="ORF">INT46_009049</name>
</gene>
<reference evidence="10" key="1">
    <citation type="submission" date="2020-12" db="EMBL/GenBank/DDBJ databases">
        <title>Metabolic potential, ecology and presence of endohyphal bacteria is reflected in genomic diversity of Mucoromycotina.</title>
        <authorList>
            <person name="Muszewska A."/>
            <person name="Okrasinska A."/>
            <person name="Steczkiewicz K."/>
            <person name="Drgas O."/>
            <person name="Orlowska M."/>
            <person name="Perlinska-Lenart U."/>
            <person name="Aleksandrzak-Piekarczyk T."/>
            <person name="Szatraj K."/>
            <person name="Zielenkiewicz U."/>
            <person name="Pilsyk S."/>
            <person name="Malc E."/>
            <person name="Mieczkowski P."/>
            <person name="Kruszewska J.S."/>
            <person name="Biernat P."/>
            <person name="Pawlowska J."/>
        </authorList>
    </citation>
    <scope>NUCLEOTIDE SEQUENCE</scope>
    <source>
        <strain evidence="10">CBS 226.32</strain>
    </source>
</reference>
<feature type="transmembrane region" description="Helical" evidence="8">
    <location>
        <begin position="138"/>
        <end position="161"/>
    </location>
</feature>
<proteinExistence type="predicted"/>
<feature type="transmembrane region" description="Helical" evidence="8">
    <location>
        <begin position="55"/>
        <end position="73"/>
    </location>
</feature>
<evidence type="ECO:0000256" key="2">
    <source>
        <dbReference type="ARBA" id="ARBA00022448"/>
    </source>
</evidence>
<organism evidence="10 11">
    <name type="scientific">Mucor plumbeus</name>
    <dbReference type="NCBI Taxonomy" id="97098"/>
    <lineage>
        <taxon>Eukaryota</taxon>
        <taxon>Fungi</taxon>
        <taxon>Fungi incertae sedis</taxon>
        <taxon>Mucoromycota</taxon>
        <taxon>Mucoromycotina</taxon>
        <taxon>Mucoromycetes</taxon>
        <taxon>Mucorales</taxon>
        <taxon>Mucorineae</taxon>
        <taxon>Mucoraceae</taxon>
        <taxon>Mucor</taxon>
    </lineage>
</organism>
<feature type="transmembrane region" description="Helical" evidence="8">
    <location>
        <begin position="381"/>
        <end position="402"/>
    </location>
</feature>
<accession>A0A8H7QG93</accession>
<feature type="domain" description="Amino acid permease/ SLC12A" evidence="9">
    <location>
        <begin position="57"/>
        <end position="509"/>
    </location>
</feature>
<evidence type="ECO:0000256" key="3">
    <source>
        <dbReference type="ARBA" id="ARBA00022692"/>
    </source>
</evidence>
<dbReference type="InterPro" id="IPR004841">
    <property type="entry name" value="AA-permease/SLC12A_dom"/>
</dbReference>
<evidence type="ECO:0000256" key="6">
    <source>
        <dbReference type="ARBA" id="ARBA00023136"/>
    </source>
</evidence>
<dbReference type="PROSITE" id="PS00218">
    <property type="entry name" value="AMINO_ACID_PERMEASE_1"/>
    <property type="match status" value="1"/>
</dbReference>
<dbReference type="PIRSF" id="PIRSF006060">
    <property type="entry name" value="AA_transporter"/>
    <property type="match status" value="1"/>
</dbReference>
<feature type="transmembrane region" description="Helical" evidence="8">
    <location>
        <begin position="482"/>
        <end position="502"/>
    </location>
</feature>
<protein>
    <recommendedName>
        <fullName evidence="9">Amino acid permease/ SLC12A domain-containing protein</fullName>
    </recommendedName>
</protein>
<sequence length="556" mass="60812">MDAEKRQLDQISNYSTKEETKIENLEVEHVHENRSDSSLESQESEKPVLKRSLKARHLAMISLGGVIGQGLFLSAGGNLSRAGPAGALIAYAIIGFIVYFVTFSLGEMATYIPVSGSFTVFCRRFVEPSFGTTIGYNYWATWSIIVAAELVALPLVMSFWTDKVPDWAWSGIFLVIIYILNMLGARSYGEAEYWFSVIKIVAVLVFIIVGCVTSGGLIGNTDPHEVYGFKYWSNPGAFSNGALGVVNAFVLASFSMQGTEIVGITAGECENPLKQVPRAIRNVFWRIIVFYIGSVFVMGMLIPWDDPRNLNAGSGVTVSPFTIVFEKAGLDSVAHIMNAVILITVLSCANSGMYVSSRMLCALSKEGLAHPKLGYINKRGVPAYSLTVSAIVGLITFATSFIPGKALFVVLTDLSGIGGFVTWGGICLAHYRFRKALKYQGRSVAQLPITTPFHPFGDIFGMIACVVISLIAGYSYFVPANAVGLIGNYLGLIAIVILYVCLKFYTKSKVIPISEIDIDTGRADYQVFQKGDDDSDRAIEGPWWKRTTRKILYIIT</sequence>
<evidence type="ECO:0000256" key="7">
    <source>
        <dbReference type="SAM" id="MobiDB-lite"/>
    </source>
</evidence>
<comment type="subcellular location">
    <subcellularLocation>
        <location evidence="1">Membrane</location>
        <topology evidence="1">Multi-pass membrane protein</topology>
    </subcellularLocation>
</comment>
<dbReference type="FunFam" id="1.20.1740.10:FF:000001">
    <property type="entry name" value="Amino acid permease"/>
    <property type="match status" value="1"/>
</dbReference>
<evidence type="ECO:0000313" key="11">
    <source>
        <dbReference type="Proteomes" id="UP000650833"/>
    </source>
</evidence>